<reference evidence="3 4" key="1">
    <citation type="submission" date="2023-01" db="EMBL/GenBank/DDBJ databases">
        <title>Analysis of 21 Apiospora genomes using comparative genomics revels a genus with tremendous synthesis potential of carbohydrate active enzymes and secondary metabolites.</title>
        <authorList>
            <person name="Sorensen T."/>
        </authorList>
    </citation>
    <scope>NUCLEOTIDE SEQUENCE [LARGE SCALE GENOMIC DNA]</scope>
    <source>
        <strain evidence="3 4">CBS 117206</strain>
    </source>
</reference>
<protein>
    <recommendedName>
        <fullName evidence="2">Luciferase domain-containing protein</fullName>
    </recommendedName>
</protein>
<feature type="domain" description="Luciferase" evidence="2">
    <location>
        <begin position="201"/>
        <end position="270"/>
    </location>
</feature>
<feature type="transmembrane region" description="Helical" evidence="1">
    <location>
        <begin position="20"/>
        <end position="38"/>
    </location>
</feature>
<keyword evidence="1" id="KW-1133">Transmembrane helix</keyword>
<sequence length="299" mass="32823">MSLNWKLDSISLPRDRRVLAGVGAVSLGVVPLLSYAIYSYRRWLELGPGGVPYDVRGWLANVVARPFARFDLRAIAPYTVEDTEPMYGGSLRHGSFFSKVAGEDGLPPLPPARPGARPDVPTFVVPQRQMTEQASQAILAKQEAFIAAVAAANASLLRLEPSALEGRTHDALWLAARDDEDIGGESGDDRRFPAPLRRTQGEFLHPHREGSSHAIFSLADATRLIELGWAERHPLTGSKMRMGLPWSYVLIYAPRNDSELAVWMDIVMAAVHFVALASQYTVDVETPSKEGFCGFKVVS</sequence>
<evidence type="ECO:0000313" key="3">
    <source>
        <dbReference type="EMBL" id="KAK8132638.1"/>
    </source>
</evidence>
<evidence type="ECO:0000259" key="2">
    <source>
        <dbReference type="Pfam" id="PF17648"/>
    </source>
</evidence>
<comment type="caution">
    <text evidence="3">The sequence shown here is derived from an EMBL/GenBank/DDBJ whole genome shotgun (WGS) entry which is preliminary data.</text>
</comment>
<keyword evidence="1" id="KW-0812">Transmembrane</keyword>
<evidence type="ECO:0000313" key="4">
    <source>
        <dbReference type="Proteomes" id="UP001392437"/>
    </source>
</evidence>
<dbReference type="PANTHER" id="PTHR38695:SF1">
    <property type="entry name" value="AMINO ACID PERMEASE_ SLC12A DOMAIN-CONTAINING PROTEIN"/>
    <property type="match status" value="1"/>
</dbReference>
<dbReference type="Proteomes" id="UP001392437">
    <property type="component" value="Unassembled WGS sequence"/>
</dbReference>
<dbReference type="PANTHER" id="PTHR38695">
    <property type="entry name" value="AMINO ACID PERMEASE_ SLC12A DOMAIN-CONTAINING PROTEIN"/>
    <property type="match status" value="1"/>
</dbReference>
<gene>
    <name evidence="3" type="ORF">PG999_000811</name>
</gene>
<accession>A0AAW0RCW7</accession>
<dbReference type="InterPro" id="IPR040841">
    <property type="entry name" value="Luciferase_dom"/>
</dbReference>
<keyword evidence="4" id="KW-1185">Reference proteome</keyword>
<dbReference type="Pfam" id="PF17648">
    <property type="entry name" value="Luciferase"/>
    <property type="match status" value="1"/>
</dbReference>
<dbReference type="InterPro" id="IPR048273">
    <property type="entry name" value="Luciferase"/>
</dbReference>
<dbReference type="AlphaFoldDB" id="A0AAW0RCW7"/>
<proteinExistence type="predicted"/>
<evidence type="ECO:0000256" key="1">
    <source>
        <dbReference type="SAM" id="Phobius"/>
    </source>
</evidence>
<keyword evidence="1" id="KW-0472">Membrane</keyword>
<dbReference type="EMBL" id="JAQQWP010000001">
    <property type="protein sequence ID" value="KAK8132638.1"/>
    <property type="molecule type" value="Genomic_DNA"/>
</dbReference>
<name>A0AAW0RCW7_9PEZI</name>
<organism evidence="3 4">
    <name type="scientific">Apiospora kogelbergensis</name>
    <dbReference type="NCBI Taxonomy" id="1337665"/>
    <lineage>
        <taxon>Eukaryota</taxon>
        <taxon>Fungi</taxon>
        <taxon>Dikarya</taxon>
        <taxon>Ascomycota</taxon>
        <taxon>Pezizomycotina</taxon>
        <taxon>Sordariomycetes</taxon>
        <taxon>Xylariomycetidae</taxon>
        <taxon>Amphisphaeriales</taxon>
        <taxon>Apiosporaceae</taxon>
        <taxon>Apiospora</taxon>
    </lineage>
</organism>